<dbReference type="InterPro" id="IPR001073">
    <property type="entry name" value="C1q_dom"/>
</dbReference>
<feature type="domain" description="C1q" evidence="9">
    <location>
        <begin position="212"/>
        <end position="363"/>
    </location>
</feature>
<sequence>MFLFICLFILLCCDLNLGQFETDSQSEPVCPDSCVLQKELDAVKEKLGAMENMLRDSQSQITELKNQASVKVIFSAAAGGTGTIGPFNTDTTLIYKTVITNIGNAYSQTTGVFTAPVAGVYYFSIFYHAGGEHEGKLLLYKNNDLMVMTHDHKSDSDTADNGGNTVFLQLQQGDQKELDAMKEKLGAMENMLRDSQTRVINSENQITELKNQASVKVIFSAAAGGNGTIGPFNTDTTLIYKTVITNIGNAYSQATGVFTASVAGVYYFSIFYHAGGEHEGKLLLYKNNDLMVMTHDHKSDSDTADNGGNTVFLQLQQGDQRVCPQFLVLWQDGKVIILNISFTMKMLAVSLLVGAMIALTASTEAPPEAEPTVPEEEPGTELSVQEEDEPGTNSTAEENAADKVPRDAEKGEHHAVKRSTYCPCGWSQCGLRCFRYISGRANWVTAQRVCQRLGGSLASLHSVYEERWVQRLTGNQVAWIGGSDAQREGYWFWIDGTRFNYANWCRGEPNNLHRQHCLRMNWGARNCWDDGHCHVHHGFVCARRR</sequence>
<organism evidence="10 12">
    <name type="scientific">Lates calcarifer</name>
    <name type="common">Barramundi</name>
    <name type="synonym">Holocentrus calcarifer</name>
    <dbReference type="NCBI Taxonomy" id="8187"/>
    <lineage>
        <taxon>Eukaryota</taxon>
        <taxon>Metazoa</taxon>
        <taxon>Chordata</taxon>
        <taxon>Craniata</taxon>
        <taxon>Vertebrata</taxon>
        <taxon>Euteleostomi</taxon>
        <taxon>Actinopterygii</taxon>
        <taxon>Neopterygii</taxon>
        <taxon>Teleostei</taxon>
        <taxon>Neoteleostei</taxon>
        <taxon>Acanthomorphata</taxon>
        <taxon>Carangaria</taxon>
        <taxon>Carangaria incertae sedis</taxon>
        <taxon>Centropomidae</taxon>
        <taxon>Lates</taxon>
    </lineage>
</organism>
<dbReference type="PROSITE" id="PS00615">
    <property type="entry name" value="C_TYPE_LECTIN_1"/>
    <property type="match status" value="1"/>
</dbReference>
<dbReference type="PRINTS" id="PR00356">
    <property type="entry name" value="ANTIFREEZEII"/>
</dbReference>
<evidence type="ECO:0000313" key="14">
    <source>
        <dbReference type="RefSeq" id="XP_050931415.1"/>
    </source>
</evidence>
<reference evidence="11 12" key="1">
    <citation type="submission" date="2025-04" db="UniProtKB">
        <authorList>
            <consortium name="RefSeq"/>
        </authorList>
    </citation>
    <scope>IDENTIFICATION</scope>
    <source>
        <tissue evidence="11 12">Brain</tissue>
    </source>
</reference>
<dbReference type="GeneID" id="108874148"/>
<dbReference type="InterPro" id="IPR016187">
    <property type="entry name" value="CTDL_fold"/>
</dbReference>
<accession>A0AAJ8BE77</accession>
<name>A0AAJ8BE77_LATCA</name>
<feature type="domain" description="C1q" evidence="9">
    <location>
        <begin position="67"/>
        <end position="208"/>
    </location>
</feature>
<feature type="compositionally biased region" description="Low complexity" evidence="6">
    <location>
        <begin position="363"/>
        <end position="372"/>
    </location>
</feature>
<dbReference type="PRINTS" id="PR00007">
    <property type="entry name" value="COMPLEMNTC1Q"/>
</dbReference>
<evidence type="ECO:0000256" key="2">
    <source>
        <dbReference type="ARBA" id="ARBA00022525"/>
    </source>
</evidence>
<evidence type="ECO:0000256" key="6">
    <source>
        <dbReference type="SAM" id="MobiDB-lite"/>
    </source>
</evidence>
<dbReference type="InterPro" id="IPR016186">
    <property type="entry name" value="C-type_lectin-like/link_sf"/>
</dbReference>
<keyword evidence="5" id="KW-0175">Coiled coil</keyword>
<dbReference type="KEGG" id="lcf:108874148"/>
<dbReference type="RefSeq" id="XP_050931414.1">
    <property type="nucleotide sequence ID" value="XM_051075457.1"/>
</dbReference>
<dbReference type="SUPFAM" id="SSF56436">
    <property type="entry name" value="C-type lectin-like"/>
    <property type="match status" value="1"/>
</dbReference>
<proteinExistence type="predicted"/>
<dbReference type="InterPro" id="IPR002353">
    <property type="entry name" value="AntifreezeII"/>
</dbReference>
<evidence type="ECO:0000259" key="8">
    <source>
        <dbReference type="PROSITE" id="PS50041"/>
    </source>
</evidence>
<feature type="compositionally biased region" description="Acidic residues" evidence="6">
    <location>
        <begin position="373"/>
        <end position="390"/>
    </location>
</feature>
<evidence type="ECO:0000256" key="1">
    <source>
        <dbReference type="ARBA" id="ARBA00004613"/>
    </source>
</evidence>
<dbReference type="PROSITE" id="PS50041">
    <property type="entry name" value="C_TYPE_LECTIN_2"/>
    <property type="match status" value="1"/>
</dbReference>
<feature type="domain" description="C-type lectin" evidence="8">
    <location>
        <begin position="429"/>
        <end position="542"/>
    </location>
</feature>
<gene>
    <name evidence="11 12 13 14" type="primary">LOC108874148</name>
</gene>
<dbReference type="PANTHER" id="PTHR22923:SF102">
    <property type="entry name" value="CEREBELLIN 13-RELATED"/>
    <property type="match status" value="1"/>
</dbReference>
<dbReference type="RefSeq" id="XP_050931415.1">
    <property type="nucleotide sequence ID" value="XM_051075458.1"/>
</dbReference>
<comment type="subcellular location">
    <subcellularLocation>
        <location evidence="1">Secreted</location>
    </subcellularLocation>
</comment>
<dbReference type="RefSeq" id="XP_050931412.1">
    <property type="nucleotide sequence ID" value="XM_051075455.1"/>
</dbReference>
<dbReference type="CDD" id="cd00037">
    <property type="entry name" value="CLECT"/>
    <property type="match status" value="1"/>
</dbReference>
<dbReference type="InterPro" id="IPR018378">
    <property type="entry name" value="C-type_lectin_CS"/>
</dbReference>
<evidence type="ECO:0000259" key="9">
    <source>
        <dbReference type="PROSITE" id="PS50871"/>
    </source>
</evidence>
<evidence type="ECO:0000256" key="3">
    <source>
        <dbReference type="ARBA" id="ARBA00022729"/>
    </source>
</evidence>
<evidence type="ECO:0000313" key="12">
    <source>
        <dbReference type="RefSeq" id="XP_050931413.1"/>
    </source>
</evidence>
<evidence type="ECO:0000256" key="4">
    <source>
        <dbReference type="ARBA" id="ARBA00023157"/>
    </source>
</evidence>
<keyword evidence="2" id="KW-0964">Secreted</keyword>
<dbReference type="PANTHER" id="PTHR22923">
    <property type="entry name" value="CEREBELLIN-RELATED"/>
    <property type="match status" value="1"/>
</dbReference>
<evidence type="ECO:0000256" key="5">
    <source>
        <dbReference type="SAM" id="Coils"/>
    </source>
</evidence>
<evidence type="ECO:0000313" key="10">
    <source>
        <dbReference type="Proteomes" id="UP000694890"/>
    </source>
</evidence>
<feature type="coiled-coil region" evidence="5">
    <location>
        <begin position="178"/>
        <end position="212"/>
    </location>
</feature>
<dbReference type="InterPro" id="IPR001304">
    <property type="entry name" value="C-type_lectin-like"/>
</dbReference>
<dbReference type="GO" id="GO:0005576">
    <property type="term" value="C:extracellular region"/>
    <property type="evidence" value="ECO:0007669"/>
    <property type="project" value="UniProtKB-SubCell"/>
</dbReference>
<dbReference type="Gene3D" id="2.60.120.40">
    <property type="match status" value="2"/>
</dbReference>
<dbReference type="Pfam" id="PF00386">
    <property type="entry name" value="C1q"/>
    <property type="match status" value="2"/>
</dbReference>
<dbReference type="Proteomes" id="UP000694890">
    <property type="component" value="Linkage group LG14"/>
</dbReference>
<dbReference type="Pfam" id="PF00059">
    <property type="entry name" value="Lectin_C"/>
    <property type="match status" value="1"/>
</dbReference>
<evidence type="ECO:0000256" key="7">
    <source>
        <dbReference type="SAM" id="SignalP"/>
    </source>
</evidence>
<dbReference type="AlphaFoldDB" id="A0AAJ8BE77"/>
<feature type="compositionally biased region" description="Basic and acidic residues" evidence="6">
    <location>
        <begin position="400"/>
        <end position="412"/>
    </location>
</feature>
<evidence type="ECO:0000313" key="11">
    <source>
        <dbReference type="RefSeq" id="XP_050931412.1"/>
    </source>
</evidence>
<dbReference type="PROSITE" id="PS50871">
    <property type="entry name" value="C1Q"/>
    <property type="match status" value="2"/>
</dbReference>
<feature type="chain" id="PRO_5044709945" evidence="7">
    <location>
        <begin position="19"/>
        <end position="545"/>
    </location>
</feature>
<dbReference type="SUPFAM" id="SSF49842">
    <property type="entry name" value="TNF-like"/>
    <property type="match status" value="2"/>
</dbReference>
<feature type="region of interest" description="Disordered" evidence="6">
    <location>
        <begin position="363"/>
        <end position="412"/>
    </location>
</feature>
<keyword evidence="4" id="KW-1015">Disulfide bond</keyword>
<dbReference type="Gene3D" id="3.10.100.10">
    <property type="entry name" value="Mannose-Binding Protein A, subunit A"/>
    <property type="match status" value="1"/>
</dbReference>
<feature type="coiled-coil region" evidence="5">
    <location>
        <begin position="40"/>
        <end position="67"/>
    </location>
</feature>
<dbReference type="SMART" id="SM00034">
    <property type="entry name" value="CLECT"/>
    <property type="match status" value="1"/>
</dbReference>
<feature type="signal peptide" evidence="7">
    <location>
        <begin position="1"/>
        <end position="18"/>
    </location>
</feature>
<evidence type="ECO:0000313" key="13">
    <source>
        <dbReference type="RefSeq" id="XP_050931414.1"/>
    </source>
</evidence>
<dbReference type="InterPro" id="IPR008983">
    <property type="entry name" value="Tumour_necrosis_fac-like_dom"/>
</dbReference>
<dbReference type="RefSeq" id="XP_050931413.1">
    <property type="nucleotide sequence ID" value="XM_051075456.1"/>
</dbReference>
<protein>
    <submittedName>
        <fullName evidence="11">Uncharacterized protein LOC108874148 isoform X1</fullName>
    </submittedName>
    <submittedName>
        <fullName evidence="12">Uncharacterized protein LOC108874148 isoform X2</fullName>
    </submittedName>
    <submittedName>
        <fullName evidence="13">Uncharacterized protein LOC108874148 isoform X3</fullName>
    </submittedName>
    <submittedName>
        <fullName evidence="14">Uncharacterized protein LOC108874148 isoform X4</fullName>
    </submittedName>
</protein>
<dbReference type="InterPro" id="IPR050822">
    <property type="entry name" value="Cerebellin_Synaptic_Org"/>
</dbReference>
<keyword evidence="3 7" id="KW-0732">Signal</keyword>
<dbReference type="SMART" id="SM00110">
    <property type="entry name" value="C1Q"/>
    <property type="match status" value="2"/>
</dbReference>